<organism evidence="1 2">
    <name type="scientific">Candidatus Nomurabacteria bacterium GW2011_GWF2_43_24</name>
    <dbReference type="NCBI Taxonomy" id="1618778"/>
    <lineage>
        <taxon>Bacteria</taxon>
        <taxon>Candidatus Nomuraibacteriota</taxon>
    </lineage>
</organism>
<dbReference type="Proteomes" id="UP000033907">
    <property type="component" value="Unassembled WGS sequence"/>
</dbReference>
<reference evidence="1 2" key="1">
    <citation type="journal article" date="2015" name="Nature">
        <title>rRNA introns, odd ribosomes, and small enigmatic genomes across a large radiation of phyla.</title>
        <authorList>
            <person name="Brown C.T."/>
            <person name="Hug L.A."/>
            <person name="Thomas B.C."/>
            <person name="Sharon I."/>
            <person name="Castelle C.J."/>
            <person name="Singh A."/>
            <person name="Wilkins M.J."/>
            <person name="Williams K.H."/>
            <person name="Banfield J.F."/>
        </authorList>
    </citation>
    <scope>NUCLEOTIDE SEQUENCE [LARGE SCALE GENOMIC DNA]</scope>
</reference>
<protein>
    <submittedName>
        <fullName evidence="1">Uncharacterized protein</fullName>
    </submittedName>
</protein>
<name>A0A0G1EL63_9BACT</name>
<dbReference type="EMBL" id="LCGH01000011">
    <property type="protein sequence ID" value="KKT10695.1"/>
    <property type="molecule type" value="Genomic_DNA"/>
</dbReference>
<proteinExistence type="predicted"/>
<evidence type="ECO:0000313" key="1">
    <source>
        <dbReference type="EMBL" id="KKT10695.1"/>
    </source>
</evidence>
<comment type="caution">
    <text evidence="1">The sequence shown here is derived from an EMBL/GenBank/DDBJ whole genome shotgun (WGS) entry which is preliminary data.</text>
</comment>
<dbReference type="AlphaFoldDB" id="A0A0G1EL63"/>
<evidence type="ECO:0000313" key="2">
    <source>
        <dbReference type="Proteomes" id="UP000033907"/>
    </source>
</evidence>
<sequence>MKIESNNTRKYSVFQEEIKSVRKEAIRVGKNPDEAEAVLKAKIEMANARDEVRREEERAGVHDLTPEAISQAAEDIKNMEKGSRKC</sequence>
<accession>A0A0G1EL63</accession>
<gene>
    <name evidence="1" type="ORF">UV91_C0011G0031</name>
</gene>